<dbReference type="InterPro" id="IPR003961">
    <property type="entry name" value="FN3_dom"/>
</dbReference>
<dbReference type="Gene3D" id="2.60.120.200">
    <property type="match status" value="1"/>
</dbReference>
<dbReference type="NCBIfam" id="TIGR04183">
    <property type="entry name" value="Por_Secre_tail"/>
    <property type="match status" value="1"/>
</dbReference>
<feature type="chain" id="PRO_5047389994" evidence="1">
    <location>
        <begin position="34"/>
        <end position="1195"/>
    </location>
</feature>
<feature type="domain" description="Fibronectin type-III" evidence="2">
    <location>
        <begin position="831"/>
        <end position="926"/>
    </location>
</feature>
<dbReference type="PROSITE" id="PS50853">
    <property type="entry name" value="FN3"/>
    <property type="match status" value="1"/>
</dbReference>
<organism evidence="3 4">
    <name type="scientific">Hymenobacter monticola</name>
    <dbReference type="NCBI Taxonomy" id="1705399"/>
    <lineage>
        <taxon>Bacteria</taxon>
        <taxon>Pseudomonadati</taxon>
        <taxon>Bacteroidota</taxon>
        <taxon>Cytophagia</taxon>
        <taxon>Cytophagales</taxon>
        <taxon>Hymenobacteraceae</taxon>
        <taxon>Hymenobacter</taxon>
    </lineage>
</organism>
<gene>
    <name evidence="3" type="ORF">MTP16_09730</name>
</gene>
<dbReference type="RefSeq" id="WP_243518967.1">
    <property type="nucleotide sequence ID" value="NZ_CP094534.1"/>
</dbReference>
<dbReference type="SUPFAM" id="SSF49265">
    <property type="entry name" value="Fibronectin type III"/>
    <property type="match status" value="1"/>
</dbReference>
<dbReference type="InterPro" id="IPR036116">
    <property type="entry name" value="FN3_sf"/>
</dbReference>
<name>A0ABY4B9Q3_9BACT</name>
<reference evidence="3 4" key="1">
    <citation type="submission" date="2022-03" db="EMBL/GenBank/DDBJ databases">
        <title>Hymenobactersp. isolated from the air.</title>
        <authorList>
            <person name="Won M."/>
            <person name="Kwon S.-W."/>
        </authorList>
    </citation>
    <scope>NUCLEOTIDE SEQUENCE [LARGE SCALE GENOMIC DNA]</scope>
    <source>
        <strain evidence="3 4">KACC 22596</strain>
    </source>
</reference>
<dbReference type="InterPro" id="IPR026444">
    <property type="entry name" value="Secre_tail"/>
</dbReference>
<dbReference type="Proteomes" id="UP000831390">
    <property type="component" value="Chromosome"/>
</dbReference>
<evidence type="ECO:0000313" key="3">
    <source>
        <dbReference type="EMBL" id="UOE35903.1"/>
    </source>
</evidence>
<dbReference type="NCBIfam" id="NF038128">
    <property type="entry name" value="choice_anch_J"/>
    <property type="match status" value="1"/>
</dbReference>
<accession>A0ABY4B9Q3</accession>
<sequence>MNHQYDRTGPTSRLRHWALAALLATGAVGSAHAQLGYAAANVTNTAGTYTDLGTSGTAISTANNDDANSAATPIGFNFVFNGTTFTNFVLNTNGFIKLGGTAPTGAQYTDGGQSIINGPIDGPDTNLILPFNQDLGPGSAGSTEYRVTTTGTSPNQVCTIQWKNVSDKARGAIGTQYANFSFQAKLYESSNQIEFVYGTATPGATSADVAKFCLVGIKGSTTAASILGTKASTTPWSGTVFAAGAYTANGHNVRVTQLPDPGRTYRFSIPVANDAAVSAIQGYASVIVPANNPVTLRAVVRNAGTTALTTATAVTLTISGANTYTATQNIATIALNGSGVATFSGITLANAGQNTVTISVPSDGNNTNNTLSQTMETSATTFSAATPNALAANSGFQAGEDGYYATKMTLNTPRSITAVTALLTDVGNQATAKTSVGERVYGVVINATTGAVLARSADYTITAADFNVFHTFTFAAPATVPAGDVLIGMGQAASTGTLPFYPFGVQAEDPNRPNTYYIGDVVAVAPPTAALTAATQTGFKFPFGAITAAPANNDLAVNEIQGYGSIAVPAGNPFTLRAVVRNAGIVAVSAPVTVTLTISGANTFTQTQTLTSLAVGATSVVTFSNISLTNVGANTVTVTLPNDDVAGNNTVTQAMATSATRFSHIVAGVPPVSAYGVTPGAAATTRAYCVKYTVNTPRDVTAVRAFIYNDPNLVTRNTNVYGVVLNPTTGAVIARSADYAITTADLGQLHTFNLSGSVPAGDFLVGMAIVVPAGASTDIVYPMAYQSEVPARTGMFYSANITTPAAPVDVATLNVRFMLEAETAAPATCPVPTAFVSTGSTPTTASFSFTAAAGATGYQIVYGPQGFTPGGANSTTSPTFTGTTYTLSGLTGGTTYEFYIRTICSATDQSAYAGPVRVITACTPPVISTYPYAQNFDVITAGQTLPCGITVLDSNNDGFTWRATGTVDASLATGNISRSSPNAMVYSYNSADVTVGANDWFFSPALTMNNTQRYRLQFYFRAAAGYPEGLEVKYGTAATAAGQTTTIYTNTNITSTLYRPANNTTTPVVADITPANGTYYIGFHAISAASSGFLAVDDLTISAGPLATSEALKRAVSVFPNPSNTGVFNLEIHGANAKQALVVEVTNMLGQRVYTGTAKDNFQNSVNLSSLQSGIYSITVRNGQEYTQQQIAIVK</sequence>
<keyword evidence="1" id="KW-0732">Signal</keyword>
<dbReference type="Pfam" id="PF18962">
    <property type="entry name" value="Por_Secre_tail"/>
    <property type="match status" value="1"/>
</dbReference>
<evidence type="ECO:0000259" key="2">
    <source>
        <dbReference type="PROSITE" id="PS50853"/>
    </source>
</evidence>
<dbReference type="InterPro" id="IPR013783">
    <property type="entry name" value="Ig-like_fold"/>
</dbReference>
<dbReference type="Pfam" id="PF00041">
    <property type="entry name" value="fn3"/>
    <property type="match status" value="1"/>
</dbReference>
<evidence type="ECO:0000313" key="4">
    <source>
        <dbReference type="Proteomes" id="UP000831390"/>
    </source>
</evidence>
<keyword evidence="4" id="KW-1185">Reference proteome</keyword>
<proteinExistence type="predicted"/>
<evidence type="ECO:0000256" key="1">
    <source>
        <dbReference type="SAM" id="SignalP"/>
    </source>
</evidence>
<protein>
    <submittedName>
        <fullName evidence="3">Choice-of-anchor J domain-containing protein</fullName>
    </submittedName>
</protein>
<dbReference type="CDD" id="cd00063">
    <property type="entry name" value="FN3"/>
    <property type="match status" value="1"/>
</dbReference>
<dbReference type="Gene3D" id="2.60.40.10">
    <property type="entry name" value="Immunoglobulins"/>
    <property type="match status" value="3"/>
</dbReference>
<feature type="signal peptide" evidence="1">
    <location>
        <begin position="1"/>
        <end position="33"/>
    </location>
</feature>
<dbReference type="EMBL" id="CP094534">
    <property type="protein sequence ID" value="UOE35903.1"/>
    <property type="molecule type" value="Genomic_DNA"/>
</dbReference>